<evidence type="ECO:0000256" key="1">
    <source>
        <dbReference type="PROSITE-ProRule" id="PRU00047"/>
    </source>
</evidence>
<feature type="compositionally biased region" description="Acidic residues" evidence="2">
    <location>
        <begin position="179"/>
        <end position="195"/>
    </location>
</feature>
<organism evidence="4 5">
    <name type="scientific">Pisum sativum</name>
    <name type="common">Garden pea</name>
    <name type="synonym">Lathyrus oleraceus</name>
    <dbReference type="NCBI Taxonomy" id="3888"/>
    <lineage>
        <taxon>Eukaryota</taxon>
        <taxon>Viridiplantae</taxon>
        <taxon>Streptophyta</taxon>
        <taxon>Embryophyta</taxon>
        <taxon>Tracheophyta</taxon>
        <taxon>Spermatophyta</taxon>
        <taxon>Magnoliopsida</taxon>
        <taxon>eudicotyledons</taxon>
        <taxon>Gunneridae</taxon>
        <taxon>Pentapetalae</taxon>
        <taxon>rosids</taxon>
        <taxon>fabids</taxon>
        <taxon>Fabales</taxon>
        <taxon>Fabaceae</taxon>
        <taxon>Papilionoideae</taxon>
        <taxon>50 kb inversion clade</taxon>
        <taxon>NPAAA clade</taxon>
        <taxon>Hologalegina</taxon>
        <taxon>IRL clade</taxon>
        <taxon>Fabeae</taxon>
        <taxon>Lathyrus</taxon>
    </lineage>
</organism>
<name>A0A9D5AGR7_PEA</name>
<feature type="domain" description="CCHC-type" evidence="3">
    <location>
        <begin position="79"/>
        <end position="92"/>
    </location>
</feature>
<sequence length="270" mass="30824">MKQGESLNDYFGRVMTVANDMRNYGEDKKFKGDGGEEHALKVTHEGYGGRGRGKAAFRGGRGQGRGRGHLNWSKDTVECYKCHKLGHFQYECQANYANLDESEEMGLMTYTDTLGGDRDDIWFIDSGWVSEESKAYQLYNPISKRIIISRDVIFEEEEQWNWEMSFEDDKRFDLEWEDGNSEEVEDSDDGSEEENVASPVRDESSDDNEEDEAAPPMTPRVRRAPTYLNDFVSGDGLSDEGEERSEANVIIYGPPFDETSLLRGNETRHD</sequence>
<dbReference type="GO" id="GO:0003676">
    <property type="term" value="F:nucleic acid binding"/>
    <property type="evidence" value="ECO:0007669"/>
    <property type="project" value="InterPro"/>
</dbReference>
<dbReference type="Gramene" id="Psat05G0629700-T1">
    <property type="protein sequence ID" value="KAI5411097.1"/>
    <property type="gene ID" value="KIW84_056297"/>
</dbReference>
<keyword evidence="5" id="KW-1185">Reference proteome</keyword>
<dbReference type="GO" id="GO:0008270">
    <property type="term" value="F:zinc ion binding"/>
    <property type="evidence" value="ECO:0007669"/>
    <property type="project" value="UniProtKB-KW"/>
</dbReference>
<accession>A0A9D5AGR7</accession>
<evidence type="ECO:0000313" key="4">
    <source>
        <dbReference type="EMBL" id="KAI5411097.1"/>
    </source>
</evidence>
<dbReference type="AlphaFoldDB" id="A0A9D5AGR7"/>
<comment type="caution">
    <text evidence="4">The sequence shown here is derived from an EMBL/GenBank/DDBJ whole genome shotgun (WGS) entry which is preliminary data.</text>
</comment>
<keyword evidence="1" id="KW-0862">Zinc</keyword>
<dbReference type="SUPFAM" id="SSF57756">
    <property type="entry name" value="Retrovirus zinc finger-like domains"/>
    <property type="match status" value="1"/>
</dbReference>
<proteinExistence type="predicted"/>
<feature type="compositionally biased region" description="Acidic residues" evidence="2">
    <location>
        <begin position="204"/>
        <end position="213"/>
    </location>
</feature>
<keyword evidence="1" id="KW-0863">Zinc-finger</keyword>
<dbReference type="InterPro" id="IPR036875">
    <property type="entry name" value="Znf_CCHC_sf"/>
</dbReference>
<dbReference type="PROSITE" id="PS50158">
    <property type="entry name" value="ZF_CCHC"/>
    <property type="match status" value="1"/>
</dbReference>
<dbReference type="InterPro" id="IPR057670">
    <property type="entry name" value="SH3_retrovirus"/>
</dbReference>
<dbReference type="EMBL" id="JAMSHJ010000005">
    <property type="protein sequence ID" value="KAI5411097.1"/>
    <property type="molecule type" value="Genomic_DNA"/>
</dbReference>
<gene>
    <name evidence="4" type="ORF">KIW84_056297</name>
</gene>
<dbReference type="Pfam" id="PF25597">
    <property type="entry name" value="SH3_retrovirus"/>
    <property type="match status" value="1"/>
</dbReference>
<dbReference type="Proteomes" id="UP001058974">
    <property type="component" value="Chromosome 5"/>
</dbReference>
<keyword evidence="1" id="KW-0479">Metal-binding</keyword>
<protein>
    <recommendedName>
        <fullName evidence="3">CCHC-type domain-containing protein</fullName>
    </recommendedName>
</protein>
<evidence type="ECO:0000259" key="3">
    <source>
        <dbReference type="PROSITE" id="PS50158"/>
    </source>
</evidence>
<reference evidence="4 5" key="1">
    <citation type="journal article" date="2022" name="Nat. Genet.">
        <title>Improved pea reference genome and pan-genome highlight genomic features and evolutionary characteristics.</title>
        <authorList>
            <person name="Yang T."/>
            <person name="Liu R."/>
            <person name="Luo Y."/>
            <person name="Hu S."/>
            <person name="Wang D."/>
            <person name="Wang C."/>
            <person name="Pandey M.K."/>
            <person name="Ge S."/>
            <person name="Xu Q."/>
            <person name="Li N."/>
            <person name="Li G."/>
            <person name="Huang Y."/>
            <person name="Saxena R.K."/>
            <person name="Ji Y."/>
            <person name="Li M."/>
            <person name="Yan X."/>
            <person name="He Y."/>
            <person name="Liu Y."/>
            <person name="Wang X."/>
            <person name="Xiang C."/>
            <person name="Varshney R.K."/>
            <person name="Ding H."/>
            <person name="Gao S."/>
            <person name="Zong X."/>
        </authorList>
    </citation>
    <scope>NUCLEOTIDE SEQUENCE [LARGE SCALE GENOMIC DNA]</scope>
    <source>
        <strain evidence="4 5">cv. Zhongwan 6</strain>
    </source>
</reference>
<evidence type="ECO:0000313" key="5">
    <source>
        <dbReference type="Proteomes" id="UP001058974"/>
    </source>
</evidence>
<evidence type="ECO:0000256" key="2">
    <source>
        <dbReference type="SAM" id="MobiDB-lite"/>
    </source>
</evidence>
<dbReference type="InterPro" id="IPR001878">
    <property type="entry name" value="Znf_CCHC"/>
</dbReference>
<feature type="region of interest" description="Disordered" evidence="2">
    <location>
        <begin position="179"/>
        <end position="270"/>
    </location>
</feature>